<evidence type="ECO:0000256" key="4">
    <source>
        <dbReference type="ARBA" id="ARBA00007637"/>
    </source>
</evidence>
<gene>
    <name evidence="12" type="primary">galE</name>
    <name evidence="12" type="ORF">MAGMO_0570</name>
</gene>
<comment type="catalytic activity">
    <reaction evidence="1 10">
        <text>UDP-alpha-D-glucose = UDP-alpha-D-galactose</text>
        <dbReference type="Rhea" id="RHEA:22168"/>
        <dbReference type="ChEBI" id="CHEBI:58885"/>
        <dbReference type="ChEBI" id="CHEBI:66914"/>
        <dbReference type="EC" id="5.1.3.2"/>
    </reaction>
</comment>
<keyword evidence="9 10" id="KW-0119">Carbohydrate metabolism</keyword>
<dbReference type="GO" id="GO:0033499">
    <property type="term" value="P:galactose catabolic process via UDP-galactose, Leloir pathway"/>
    <property type="evidence" value="ECO:0007669"/>
    <property type="project" value="TreeGrafter"/>
</dbReference>
<dbReference type="Gene3D" id="3.40.50.720">
    <property type="entry name" value="NAD(P)-binding Rossmann-like Domain"/>
    <property type="match status" value="1"/>
</dbReference>
<dbReference type="PANTHER" id="PTHR43725:SF53">
    <property type="entry name" value="UDP-ARABINOSE 4-EPIMERASE 1"/>
    <property type="match status" value="1"/>
</dbReference>
<comment type="pathway">
    <text evidence="3 10">Carbohydrate metabolism; galactose metabolism.</text>
</comment>
<dbReference type="AlphaFoldDB" id="A0A1S7LF99"/>
<protein>
    <recommendedName>
        <fullName evidence="6 10">UDP-glucose 4-epimerase</fullName>
        <ecNumber evidence="5 10">5.1.3.2</ecNumber>
    </recommendedName>
</protein>
<accession>A0A1S7LF99</accession>
<sequence>MVGGAGYIGSHVCKQLKQKGFTPVVYDNLSTGHRALVKWGPFAQGELEDEARLSEVMTRYKAVAVMHFAASSYVGESVTNPEKYYMNNVLGTLKLLRVMRRHDLNTLIFSSTCATYGEAKQIPIPLDHPQAPINPYGVGKRLVEQVLEDYAHAYGFKSISLRYFNAAGSDALGESYEKHLPETHLIPLAIQAALNPQSSLTLFGEDYETPDGSCIRDYIHVTDLADAHILSLQALLDGQPTRLAYNLGNGTGFSVKEVIQCVEKVTGKKVAVVSGERREGDPPILIGDAKEALQELHWKPQHSSLENIVSTAVTGYSKAYRDNGKEAENHS</sequence>
<dbReference type="InterPro" id="IPR001509">
    <property type="entry name" value="Epimerase_deHydtase"/>
</dbReference>
<dbReference type="EC" id="5.1.3.2" evidence="5 10"/>
<dbReference type="InterPro" id="IPR036291">
    <property type="entry name" value="NAD(P)-bd_dom_sf"/>
</dbReference>
<comment type="cofactor">
    <cofactor evidence="2 10">
        <name>NAD(+)</name>
        <dbReference type="ChEBI" id="CHEBI:57540"/>
    </cofactor>
</comment>
<dbReference type="Pfam" id="PF01370">
    <property type="entry name" value="Epimerase"/>
    <property type="match status" value="1"/>
</dbReference>
<comment type="subunit">
    <text evidence="10">Homodimer.</text>
</comment>
<evidence type="ECO:0000256" key="1">
    <source>
        <dbReference type="ARBA" id="ARBA00000083"/>
    </source>
</evidence>
<evidence type="ECO:0000256" key="7">
    <source>
        <dbReference type="ARBA" id="ARBA00023027"/>
    </source>
</evidence>
<dbReference type="UniPathway" id="UPA00214"/>
<evidence type="ECO:0000256" key="2">
    <source>
        <dbReference type="ARBA" id="ARBA00001911"/>
    </source>
</evidence>
<dbReference type="CDD" id="cd05247">
    <property type="entry name" value="UDP_G4E_1_SDR_e"/>
    <property type="match status" value="1"/>
</dbReference>
<feature type="domain" description="NAD-dependent epimerase/dehydratase" evidence="11">
    <location>
        <begin position="2"/>
        <end position="248"/>
    </location>
</feature>
<dbReference type="InterPro" id="IPR005886">
    <property type="entry name" value="UDP_G4E"/>
</dbReference>
<proteinExistence type="inferred from homology"/>
<dbReference type="NCBIfam" id="TIGR01179">
    <property type="entry name" value="galE"/>
    <property type="match status" value="1"/>
</dbReference>
<keyword evidence="7 10" id="KW-0520">NAD</keyword>
<dbReference type="EMBL" id="LO017727">
    <property type="protein sequence ID" value="CRH04774.1"/>
    <property type="molecule type" value="Genomic_DNA"/>
</dbReference>
<evidence type="ECO:0000256" key="9">
    <source>
        <dbReference type="ARBA" id="ARBA00023277"/>
    </source>
</evidence>
<dbReference type="PANTHER" id="PTHR43725">
    <property type="entry name" value="UDP-GLUCOSE 4-EPIMERASE"/>
    <property type="match status" value="1"/>
</dbReference>
<comment type="similarity">
    <text evidence="4 10">Belongs to the NAD(P)-dependent epimerase/dehydratase family.</text>
</comment>
<dbReference type="SUPFAM" id="SSF51735">
    <property type="entry name" value="NAD(P)-binding Rossmann-fold domains"/>
    <property type="match status" value="1"/>
</dbReference>
<organism evidence="12">
    <name type="scientific">Magnetococcus massalia (strain MO-1)</name>
    <dbReference type="NCBI Taxonomy" id="451514"/>
    <lineage>
        <taxon>Bacteria</taxon>
        <taxon>Pseudomonadati</taxon>
        <taxon>Pseudomonadota</taxon>
        <taxon>Magnetococcia</taxon>
        <taxon>Magnetococcales</taxon>
        <taxon>Magnetococcaceae</taxon>
        <taxon>Magnetococcus</taxon>
    </lineage>
</organism>
<dbReference type="Gene3D" id="3.90.25.10">
    <property type="entry name" value="UDP-galactose 4-epimerase, domain 1"/>
    <property type="match status" value="1"/>
</dbReference>
<evidence type="ECO:0000256" key="3">
    <source>
        <dbReference type="ARBA" id="ARBA00004947"/>
    </source>
</evidence>
<evidence type="ECO:0000256" key="5">
    <source>
        <dbReference type="ARBA" id="ARBA00013189"/>
    </source>
</evidence>
<evidence type="ECO:0000256" key="8">
    <source>
        <dbReference type="ARBA" id="ARBA00023235"/>
    </source>
</evidence>
<reference evidence="12" key="1">
    <citation type="submission" date="2015-04" db="EMBL/GenBank/DDBJ databases">
        <authorList>
            <person name="Syromyatnikov M.Y."/>
            <person name="Popov V.N."/>
        </authorList>
    </citation>
    <scope>NUCLEOTIDE SEQUENCE</scope>
    <source>
        <strain evidence="12">MO-1</strain>
    </source>
</reference>
<keyword evidence="8 10" id="KW-0413">Isomerase</keyword>
<evidence type="ECO:0000313" key="12">
    <source>
        <dbReference type="EMBL" id="CRH04774.1"/>
    </source>
</evidence>
<dbReference type="GO" id="GO:0003978">
    <property type="term" value="F:UDP-glucose 4-epimerase activity"/>
    <property type="evidence" value="ECO:0007669"/>
    <property type="project" value="UniProtKB-UniRule"/>
</dbReference>
<evidence type="ECO:0000256" key="6">
    <source>
        <dbReference type="ARBA" id="ARBA00018569"/>
    </source>
</evidence>
<evidence type="ECO:0000259" key="11">
    <source>
        <dbReference type="Pfam" id="PF01370"/>
    </source>
</evidence>
<evidence type="ECO:0000256" key="10">
    <source>
        <dbReference type="RuleBase" id="RU366046"/>
    </source>
</evidence>
<name>A0A1S7LF99_MAGMO</name>